<evidence type="ECO:0000313" key="2">
    <source>
        <dbReference type="EMBL" id="PWV99442.1"/>
    </source>
</evidence>
<organism evidence="2 3">
    <name type="scientific">Paenibacillus cellulosilyticus</name>
    <dbReference type="NCBI Taxonomy" id="375489"/>
    <lineage>
        <taxon>Bacteria</taxon>
        <taxon>Bacillati</taxon>
        <taxon>Bacillota</taxon>
        <taxon>Bacilli</taxon>
        <taxon>Bacillales</taxon>
        <taxon>Paenibacillaceae</taxon>
        <taxon>Paenibacillus</taxon>
    </lineage>
</organism>
<dbReference type="AlphaFoldDB" id="A0A2V2YQK9"/>
<feature type="domain" description="Spore germination GerAC-like C-terminal" evidence="1">
    <location>
        <begin position="1"/>
        <end position="54"/>
    </location>
</feature>
<dbReference type="InterPro" id="IPR038501">
    <property type="entry name" value="Spore_GerAC_C_sf"/>
</dbReference>
<dbReference type="EMBL" id="QGTQ01000014">
    <property type="protein sequence ID" value="PWV99442.1"/>
    <property type="molecule type" value="Genomic_DNA"/>
</dbReference>
<evidence type="ECO:0000313" key="3">
    <source>
        <dbReference type="Proteomes" id="UP000246635"/>
    </source>
</evidence>
<dbReference type="InterPro" id="IPR046953">
    <property type="entry name" value="Spore_GerAC-like_C"/>
</dbReference>
<comment type="caution">
    <text evidence="2">The sequence shown here is derived from an EMBL/GenBank/DDBJ whole genome shotgun (WGS) entry which is preliminary data.</text>
</comment>
<keyword evidence="3" id="KW-1185">Reference proteome</keyword>
<dbReference type="InterPro" id="IPR008844">
    <property type="entry name" value="Spore_GerAC-like"/>
</dbReference>
<dbReference type="Pfam" id="PF05504">
    <property type="entry name" value="Spore_GerAC"/>
    <property type="match status" value="1"/>
</dbReference>
<dbReference type="Proteomes" id="UP000246635">
    <property type="component" value="Unassembled WGS sequence"/>
</dbReference>
<proteinExistence type="predicted"/>
<evidence type="ECO:0000259" key="1">
    <source>
        <dbReference type="Pfam" id="PF05504"/>
    </source>
</evidence>
<sequence length="57" mass="6602">MKKLQKNKLDPIGIGDYARAYEYTAFSKVQEHWEDAFKEAEIHYDVRVTLADVGAIE</sequence>
<name>A0A2V2YQK9_9BACL</name>
<dbReference type="GO" id="GO:0009847">
    <property type="term" value="P:spore germination"/>
    <property type="evidence" value="ECO:0007669"/>
    <property type="project" value="InterPro"/>
</dbReference>
<dbReference type="Gene3D" id="3.30.300.210">
    <property type="entry name" value="Nutrient germinant receptor protein C, domain 3"/>
    <property type="match status" value="1"/>
</dbReference>
<accession>A0A2V2YQK9</accession>
<gene>
    <name evidence="2" type="ORF">DFQ01_11417</name>
</gene>
<dbReference type="PANTHER" id="PTHR35789:SF1">
    <property type="entry name" value="SPORE GERMINATION PROTEIN B3"/>
    <property type="match status" value="1"/>
</dbReference>
<protein>
    <submittedName>
        <fullName evidence="2">Spore germination B3/GerAC like protein</fullName>
    </submittedName>
</protein>
<dbReference type="PANTHER" id="PTHR35789">
    <property type="entry name" value="SPORE GERMINATION PROTEIN B3"/>
    <property type="match status" value="1"/>
</dbReference>
<dbReference type="GO" id="GO:0016020">
    <property type="term" value="C:membrane"/>
    <property type="evidence" value="ECO:0007669"/>
    <property type="project" value="InterPro"/>
</dbReference>
<reference evidence="2 3" key="1">
    <citation type="submission" date="2018-05" db="EMBL/GenBank/DDBJ databases">
        <title>Genomic Encyclopedia of Type Strains, Phase III (KMG-III): the genomes of soil and plant-associated and newly described type strains.</title>
        <authorList>
            <person name="Whitman W."/>
        </authorList>
    </citation>
    <scope>NUCLEOTIDE SEQUENCE [LARGE SCALE GENOMIC DNA]</scope>
    <source>
        <strain evidence="2 3">CECT 5696</strain>
    </source>
</reference>